<proteinExistence type="predicted"/>
<evidence type="ECO:0000313" key="5">
    <source>
        <dbReference type="Proteomes" id="UP000199306"/>
    </source>
</evidence>
<name>A0A1I5WEK4_9BACT</name>
<reference evidence="4 5" key="1">
    <citation type="submission" date="2016-10" db="EMBL/GenBank/DDBJ databases">
        <authorList>
            <person name="de Groot N.N."/>
        </authorList>
    </citation>
    <scope>NUCLEOTIDE SEQUENCE [LARGE SCALE GENOMIC DNA]</scope>
    <source>
        <strain evidence="5">E92,LMG 26720,CCM 7988</strain>
    </source>
</reference>
<dbReference type="STRING" id="1079859.SAMN04515674_111151"/>
<dbReference type="Gene3D" id="1.10.390.10">
    <property type="entry name" value="Neutral Protease Domain 2"/>
    <property type="match status" value="1"/>
</dbReference>
<evidence type="ECO:0000313" key="4">
    <source>
        <dbReference type="EMBL" id="SFQ18135.1"/>
    </source>
</evidence>
<keyword evidence="5" id="KW-1185">Reference proteome</keyword>
<dbReference type="InterPro" id="IPR040756">
    <property type="entry name" value="Peptidase_M61_N"/>
</dbReference>
<dbReference type="RefSeq" id="WP_092018529.1">
    <property type="nucleotide sequence ID" value="NZ_FOXH01000011.1"/>
</dbReference>
<protein>
    <submittedName>
        <fullName evidence="4">Predicted metalloprotease, contains C-terminal PDZ domain</fullName>
    </submittedName>
</protein>
<dbReference type="SUPFAM" id="SSF55486">
    <property type="entry name" value="Metalloproteases ('zincins'), catalytic domain"/>
    <property type="match status" value="1"/>
</dbReference>
<dbReference type="InterPro" id="IPR027268">
    <property type="entry name" value="Peptidase_M4/M1_CTD_sf"/>
</dbReference>
<dbReference type="Proteomes" id="UP000199306">
    <property type="component" value="Unassembled WGS sequence"/>
</dbReference>
<feature type="domain" description="Peptidase M61 N-terminal" evidence="3">
    <location>
        <begin position="29"/>
        <end position="207"/>
    </location>
</feature>
<gene>
    <name evidence="4" type="ORF">SAMN04515674_111151</name>
</gene>
<dbReference type="EMBL" id="FOXH01000011">
    <property type="protein sequence ID" value="SFQ18135.1"/>
    <property type="molecule type" value="Genomic_DNA"/>
</dbReference>
<organism evidence="4 5">
    <name type="scientific">Pseudarcicella hirudinis</name>
    <dbReference type="NCBI Taxonomy" id="1079859"/>
    <lineage>
        <taxon>Bacteria</taxon>
        <taxon>Pseudomonadati</taxon>
        <taxon>Bacteroidota</taxon>
        <taxon>Cytophagia</taxon>
        <taxon>Cytophagales</taxon>
        <taxon>Flectobacillaceae</taxon>
        <taxon>Pseudarcicella</taxon>
    </lineage>
</organism>
<feature type="chain" id="PRO_5011779677" evidence="1">
    <location>
        <begin position="20"/>
        <end position="624"/>
    </location>
</feature>
<keyword evidence="1" id="KW-0732">Signal</keyword>
<dbReference type="Gene3D" id="2.30.42.10">
    <property type="match status" value="1"/>
</dbReference>
<evidence type="ECO:0000256" key="1">
    <source>
        <dbReference type="SAM" id="SignalP"/>
    </source>
</evidence>
<evidence type="ECO:0000259" key="3">
    <source>
        <dbReference type="Pfam" id="PF17899"/>
    </source>
</evidence>
<sequence length="624" mass="70207">MKIKLFTAIALFSAMTAFGQKTAQSANYQFTVDLTKVNKDKLEVTLITPKFNSNEAVYNLPKIVPGTYANYDFGRYSSNFKAFDIKGKELSVEKLDKNSYKIKNAKSLYKVSYLVDDTWDSPEIAGEYVFEPAGTDIEKDTLFAINTHGFFGYFSDLKKNTYQVTFRKPAGFYGSTSLTASSTSDSEDTFTVPNYMDLVDAPIMYSKPDTTILKIGGADILVSLYSPNHMATSKDIAANIKTLLESQKEYLGGTLPIKKYAFLIVLSDNLKNGSYGALEHSYSSFYYLPEATAEELSQTVKDVCAHEFFHIVTPLSIHSEEIGDFDYNKPKMSKHLWMYEGVTEYAAGHMQVKYGLIDLGTYMEMLRGKITNMLDKYDEKTPFTVMSADVLDKYKDQYNNVYEKGALIGLCLDIRLRQLSGGKYGTQNLMRDLSKYFGKDKSFKDDELFDKIAEVSKLPEIRTFFTKYVEGNEPLPLEETFKSVGIEFKKDIKVKAITFGVSRDNLGVNPDTKRIFLVNNNGINAFGKALGLQAADELVSLNGESLELSNFRNAVSKFLENAKEGDEVNMVVMRKEEGSETKVEKKLSTKLFIPEIDQKNVLAPVENPTDAQKALQKAWLSPEK</sequence>
<dbReference type="Pfam" id="PF17899">
    <property type="entry name" value="Peptidase_M61_N"/>
    <property type="match status" value="1"/>
</dbReference>
<accession>A0A1I5WEK4</accession>
<dbReference type="Gene3D" id="2.60.40.3650">
    <property type="match status" value="1"/>
</dbReference>
<evidence type="ECO:0000259" key="2">
    <source>
        <dbReference type="Pfam" id="PF05299"/>
    </source>
</evidence>
<dbReference type="GO" id="GO:0008237">
    <property type="term" value="F:metallopeptidase activity"/>
    <property type="evidence" value="ECO:0007669"/>
    <property type="project" value="UniProtKB-KW"/>
</dbReference>
<dbReference type="InterPro" id="IPR036034">
    <property type="entry name" value="PDZ_sf"/>
</dbReference>
<dbReference type="Pfam" id="PF05299">
    <property type="entry name" value="Peptidase_M61"/>
    <property type="match status" value="1"/>
</dbReference>
<keyword evidence="4" id="KW-0645">Protease</keyword>
<keyword evidence="4" id="KW-0482">Metalloprotease</keyword>
<dbReference type="GO" id="GO:0006508">
    <property type="term" value="P:proteolysis"/>
    <property type="evidence" value="ECO:0007669"/>
    <property type="project" value="UniProtKB-KW"/>
</dbReference>
<feature type="signal peptide" evidence="1">
    <location>
        <begin position="1"/>
        <end position="19"/>
    </location>
</feature>
<dbReference type="OrthoDB" id="9778516at2"/>
<dbReference type="AlphaFoldDB" id="A0A1I5WEK4"/>
<keyword evidence="4" id="KW-0378">Hydrolase</keyword>
<feature type="domain" description="Peptidase M61 catalytic" evidence="2">
    <location>
        <begin position="302"/>
        <end position="408"/>
    </location>
</feature>
<dbReference type="InterPro" id="IPR007963">
    <property type="entry name" value="Peptidase_M61_catalytic"/>
</dbReference>